<dbReference type="InterPro" id="IPR001433">
    <property type="entry name" value="OxRdtase_FAD/NAD-bd"/>
</dbReference>
<evidence type="ECO:0000256" key="1">
    <source>
        <dbReference type="ARBA" id="ARBA00001974"/>
    </source>
</evidence>
<dbReference type="Proteomes" id="UP000662914">
    <property type="component" value="Chromosome"/>
</dbReference>
<dbReference type="AlphaFoldDB" id="A0A809S8V4"/>
<dbReference type="PROSITE" id="PS51085">
    <property type="entry name" value="2FE2S_FER_2"/>
    <property type="match status" value="1"/>
</dbReference>
<dbReference type="PANTHER" id="PTHR47354">
    <property type="entry name" value="NADH OXIDOREDUCTASE HCR"/>
    <property type="match status" value="1"/>
</dbReference>
<dbReference type="Gene3D" id="2.40.30.10">
    <property type="entry name" value="Translation factors"/>
    <property type="match status" value="1"/>
</dbReference>
<keyword evidence="2" id="KW-0408">Iron</keyword>
<dbReference type="Gene3D" id="3.10.20.30">
    <property type="match status" value="1"/>
</dbReference>
<dbReference type="InterPro" id="IPR017927">
    <property type="entry name" value="FAD-bd_FR_type"/>
</dbReference>
<dbReference type="InterPro" id="IPR050415">
    <property type="entry name" value="MRET"/>
</dbReference>
<dbReference type="PROSITE" id="PS00197">
    <property type="entry name" value="2FE2S_FER_1"/>
    <property type="match status" value="1"/>
</dbReference>
<dbReference type="PROSITE" id="PS51384">
    <property type="entry name" value="FAD_FR"/>
    <property type="match status" value="1"/>
</dbReference>
<reference evidence="5" key="1">
    <citation type="journal article" name="DNA Res.">
        <title>The physiological potential of anammox bacteria as revealed by their core genome structure.</title>
        <authorList>
            <person name="Okubo T."/>
            <person name="Toyoda A."/>
            <person name="Fukuhara K."/>
            <person name="Uchiyama I."/>
            <person name="Harigaya Y."/>
            <person name="Kuroiwa M."/>
            <person name="Suzuki T."/>
            <person name="Murakami Y."/>
            <person name="Suwa Y."/>
            <person name="Takami H."/>
        </authorList>
    </citation>
    <scope>NUCLEOTIDE SEQUENCE</scope>
    <source>
        <strain evidence="5">317325-3</strain>
    </source>
</reference>
<dbReference type="InterPro" id="IPR036010">
    <property type="entry name" value="2Fe-2S_ferredoxin-like_sf"/>
</dbReference>
<dbReference type="Pfam" id="PF00175">
    <property type="entry name" value="NAD_binding_1"/>
    <property type="match status" value="1"/>
</dbReference>
<keyword evidence="2" id="KW-0479">Metal-binding</keyword>
<dbReference type="Gene3D" id="3.40.50.80">
    <property type="entry name" value="Nucleotide-binding domain of ferredoxin-NADP reductase (FNR) module"/>
    <property type="match status" value="1"/>
</dbReference>
<dbReference type="CDD" id="cd00207">
    <property type="entry name" value="fer2"/>
    <property type="match status" value="1"/>
</dbReference>
<dbReference type="InterPro" id="IPR012675">
    <property type="entry name" value="Beta-grasp_dom_sf"/>
</dbReference>
<dbReference type="EMBL" id="AP021857">
    <property type="protein sequence ID" value="BBO19844.1"/>
    <property type="molecule type" value="Genomic_DNA"/>
</dbReference>
<dbReference type="GO" id="GO:0051537">
    <property type="term" value="F:2 iron, 2 sulfur cluster binding"/>
    <property type="evidence" value="ECO:0007669"/>
    <property type="project" value="UniProtKB-KW"/>
</dbReference>
<keyword evidence="2" id="KW-0411">Iron-sulfur</keyword>
<accession>A0A809S8V4</accession>
<evidence type="ECO:0000259" key="4">
    <source>
        <dbReference type="PROSITE" id="PS51384"/>
    </source>
</evidence>
<feature type="domain" description="2Fe-2S ferredoxin-type" evidence="3">
    <location>
        <begin position="7"/>
        <end position="97"/>
    </location>
</feature>
<dbReference type="GO" id="GO:0016491">
    <property type="term" value="F:oxidoreductase activity"/>
    <property type="evidence" value="ECO:0007669"/>
    <property type="project" value="InterPro"/>
</dbReference>
<keyword evidence="2" id="KW-0001">2Fe-2S</keyword>
<name>A0A809S8V4_9PROT</name>
<dbReference type="PRINTS" id="PR00410">
    <property type="entry name" value="PHEHYDRXLASE"/>
</dbReference>
<dbReference type="SUPFAM" id="SSF52343">
    <property type="entry name" value="Ferredoxin reductase-like, C-terminal NADP-linked domain"/>
    <property type="match status" value="1"/>
</dbReference>
<protein>
    <submittedName>
        <fullName evidence="5">2Fe-2S iron-sulfur cluster binding domain-containing protein</fullName>
    </submittedName>
</protein>
<dbReference type="Pfam" id="PF00111">
    <property type="entry name" value="Fer2"/>
    <property type="match status" value="1"/>
</dbReference>
<dbReference type="SUPFAM" id="SSF54292">
    <property type="entry name" value="2Fe-2S ferredoxin-like"/>
    <property type="match status" value="1"/>
</dbReference>
<evidence type="ECO:0000313" key="6">
    <source>
        <dbReference type="Proteomes" id="UP000662914"/>
    </source>
</evidence>
<dbReference type="InterPro" id="IPR001041">
    <property type="entry name" value="2Fe-2S_ferredoxin-type"/>
</dbReference>
<dbReference type="InterPro" id="IPR017938">
    <property type="entry name" value="Riboflavin_synthase-like_b-brl"/>
</dbReference>
<feature type="domain" description="FAD-binding FR-type" evidence="4">
    <location>
        <begin position="104"/>
        <end position="203"/>
    </location>
</feature>
<evidence type="ECO:0000256" key="2">
    <source>
        <dbReference type="ARBA" id="ARBA00022714"/>
    </source>
</evidence>
<gene>
    <name evidence="5" type="ORF">DSYM_05430</name>
</gene>
<evidence type="ECO:0000259" key="3">
    <source>
        <dbReference type="PROSITE" id="PS51085"/>
    </source>
</evidence>
<organism evidence="5 6">
    <name type="scientific">Candidatus Desulfobacillus denitrificans</name>
    <dbReference type="NCBI Taxonomy" id="2608985"/>
    <lineage>
        <taxon>Bacteria</taxon>
        <taxon>Pseudomonadati</taxon>
        <taxon>Pseudomonadota</taxon>
        <taxon>Betaproteobacteria</taxon>
        <taxon>Candidatus Desulfobacillus</taxon>
    </lineage>
</organism>
<sequence length="326" mass="34893">MLDAMSFRVTLHPSGHEFQAEGADTVLEAALKAGLAVNYGCSNGNCGLCKARVVSGPVEKVRPHDYRLSEAEKGQGYVLLCANAPRGDLVVEALENAEAGDIPQQQIVARIKALEPLGENVRLLHLQTPRTNRLRYLAGQSAVLTAGDASAELPIASCPCDERNLHFHVARDARNAFARKVFDDLRVGEAVSILGPSGDFVLRAESPRPPLFVAAETGFAPIKGLIEHALSLERGERLHLYWHAARPDGHYLDNLCRAWADALDNFRYSPITGGDAAGFVAGMAGELADPAACDVYLAGPAAFVEAAAKALDERGFPAAQRFSTIT</sequence>
<dbReference type="PANTHER" id="PTHR47354:SF5">
    <property type="entry name" value="PROTEIN RFBI"/>
    <property type="match status" value="1"/>
</dbReference>
<dbReference type="InterPro" id="IPR006058">
    <property type="entry name" value="2Fe2S_fd_BS"/>
</dbReference>
<dbReference type="InterPro" id="IPR039261">
    <property type="entry name" value="FNR_nucleotide-bd"/>
</dbReference>
<evidence type="ECO:0000313" key="5">
    <source>
        <dbReference type="EMBL" id="BBO19844.1"/>
    </source>
</evidence>
<dbReference type="SUPFAM" id="SSF63380">
    <property type="entry name" value="Riboflavin synthase domain-like"/>
    <property type="match status" value="1"/>
</dbReference>
<proteinExistence type="predicted"/>
<dbReference type="KEGG" id="ddz:DSYM_05430"/>
<comment type="cofactor">
    <cofactor evidence="1">
        <name>FAD</name>
        <dbReference type="ChEBI" id="CHEBI:57692"/>
    </cofactor>
</comment>